<dbReference type="InterPro" id="IPR002160">
    <property type="entry name" value="Prot_inh_Kunz-lg"/>
</dbReference>
<gene>
    <name evidence="2" type="ORF">DQX05_02960</name>
</gene>
<dbReference type="GO" id="GO:0004866">
    <property type="term" value="F:endopeptidase inhibitor activity"/>
    <property type="evidence" value="ECO:0007669"/>
    <property type="project" value="InterPro"/>
</dbReference>
<proteinExistence type="predicted"/>
<name>A0A3A3GQY0_PANTH</name>
<comment type="caution">
    <text evidence="2">The sequence shown here is derived from an EMBL/GenBank/DDBJ whole genome shotgun (WGS) entry which is preliminary data.</text>
</comment>
<dbReference type="Proteomes" id="UP000266177">
    <property type="component" value="Unassembled WGS sequence"/>
</dbReference>
<dbReference type="PROSITE" id="PS00283">
    <property type="entry name" value="SOYBEAN_KUNITZ"/>
    <property type="match status" value="1"/>
</dbReference>
<dbReference type="EMBL" id="QYZD01000001">
    <property type="protein sequence ID" value="RJG26981.1"/>
    <property type="molecule type" value="Genomic_DNA"/>
</dbReference>
<feature type="signal peptide" evidence="1">
    <location>
        <begin position="1"/>
        <end position="31"/>
    </location>
</feature>
<reference evidence="2 3" key="1">
    <citation type="submission" date="2018-09" db="EMBL/GenBank/DDBJ databases">
        <title>Paenibacillus SK2017-BO5.</title>
        <authorList>
            <person name="Piskunova J.V."/>
            <person name="Dubiley S.A."/>
            <person name="Severinov K.V."/>
        </authorList>
    </citation>
    <scope>NUCLEOTIDE SEQUENCE [LARGE SCALE GENOMIC DNA]</scope>
    <source>
        <strain evidence="2 3">BO5</strain>
    </source>
</reference>
<organism evidence="2 3">
    <name type="scientific">Paenibacillus thiaminolyticus</name>
    <name type="common">Bacillus thiaminolyticus</name>
    <dbReference type="NCBI Taxonomy" id="49283"/>
    <lineage>
        <taxon>Bacteria</taxon>
        <taxon>Bacillati</taxon>
        <taxon>Bacillota</taxon>
        <taxon>Bacilli</taxon>
        <taxon>Bacillales</taxon>
        <taxon>Paenibacillaceae</taxon>
        <taxon>Paenibacillus</taxon>
    </lineage>
</organism>
<accession>A0A3A3GQY0</accession>
<keyword evidence="1" id="KW-0732">Signal</keyword>
<sequence>MTLFKHKLFLVPVLLVAMLMFFTLPTPSTHAANNTVLDTDGNPVIAGQKYIVSVIDSNNNYSDRYWSLSSIINGQWVGLSTSMENASFYTFDGTGVIYENEVHKIIENEYGRYLYYQAATAFYPKGGIYFGQETGSINFTLVKSTEKGYNLIADDGPLFADQGNTSSMVTSSGAGNDFTVEFIKQP</sequence>
<evidence type="ECO:0000313" key="3">
    <source>
        <dbReference type="Proteomes" id="UP000266177"/>
    </source>
</evidence>
<evidence type="ECO:0000313" key="2">
    <source>
        <dbReference type="EMBL" id="RJG26981.1"/>
    </source>
</evidence>
<feature type="chain" id="PRO_5017376263" evidence="1">
    <location>
        <begin position="32"/>
        <end position="186"/>
    </location>
</feature>
<dbReference type="AlphaFoldDB" id="A0A3A3GQY0"/>
<dbReference type="RefSeq" id="WP_119790694.1">
    <property type="nucleotide sequence ID" value="NZ_QYZD01000001.1"/>
</dbReference>
<evidence type="ECO:0000256" key="1">
    <source>
        <dbReference type="SAM" id="SignalP"/>
    </source>
</evidence>
<protein>
    <submittedName>
        <fullName evidence="2">Uncharacterized protein</fullName>
    </submittedName>
</protein>